<accession>A0A8S5Q0J0</accession>
<evidence type="ECO:0000313" key="1">
    <source>
        <dbReference type="EMBL" id="DAE12036.1"/>
    </source>
</evidence>
<organism evidence="1">
    <name type="scientific">Myoviridae sp. ctv9K3</name>
    <dbReference type="NCBI Taxonomy" id="2825203"/>
    <lineage>
        <taxon>Viruses</taxon>
        <taxon>Duplodnaviria</taxon>
        <taxon>Heunggongvirae</taxon>
        <taxon>Uroviricota</taxon>
        <taxon>Caudoviricetes</taxon>
    </lineage>
</organism>
<dbReference type="EMBL" id="BK015541">
    <property type="protein sequence ID" value="DAE12036.1"/>
    <property type="molecule type" value="Genomic_DNA"/>
</dbReference>
<protein>
    <submittedName>
        <fullName evidence="1">Uncharacterized protein</fullName>
    </submittedName>
</protein>
<name>A0A8S5Q0J0_9CAUD</name>
<proteinExistence type="predicted"/>
<sequence length="54" mass="6614">MPIDLYLYFMRESYIYTLSQTEKGRKYLEDCYRMTQTKPDRKKIREKIKGQKGA</sequence>
<reference evidence="1" key="1">
    <citation type="journal article" date="2021" name="Proc. Natl. Acad. Sci. U.S.A.">
        <title>A Catalog of Tens of Thousands of Viruses from Human Metagenomes Reveals Hidden Associations with Chronic Diseases.</title>
        <authorList>
            <person name="Tisza M.J."/>
            <person name="Buck C.B."/>
        </authorList>
    </citation>
    <scope>NUCLEOTIDE SEQUENCE</scope>
    <source>
        <strain evidence="1">Ctv9K3</strain>
    </source>
</reference>